<evidence type="ECO:0000313" key="1">
    <source>
        <dbReference type="EMBL" id="CAA9558349.1"/>
    </source>
</evidence>
<accession>A0A6J4USB7</accession>
<dbReference type="EMBL" id="CADCWG010000154">
    <property type="protein sequence ID" value="CAA9558349.1"/>
    <property type="molecule type" value="Genomic_DNA"/>
</dbReference>
<gene>
    <name evidence="1" type="ORF">AVDCRST_MAG49-2260</name>
</gene>
<dbReference type="SUPFAM" id="SSF89232">
    <property type="entry name" value="Hypothetical protein TM1070"/>
    <property type="match status" value="1"/>
</dbReference>
<dbReference type="Gene3D" id="2.60.290.11">
    <property type="entry name" value="TM1070-like"/>
    <property type="match status" value="1"/>
</dbReference>
<proteinExistence type="predicted"/>
<sequence>MEGARVWLVPDGYLPAASSGEQVSHEAVCVLNTGGQDAHLKLAVYFEDRPPVTGIAVTVGAERTRHVRLDRPEELGGAAIPRGVPYALRVESDVPVTVQHSRMDTSQAALTLMTTMAFPVG</sequence>
<organism evidence="1">
    <name type="scientific">uncultured Thermomicrobiales bacterium</name>
    <dbReference type="NCBI Taxonomy" id="1645740"/>
    <lineage>
        <taxon>Bacteria</taxon>
        <taxon>Pseudomonadati</taxon>
        <taxon>Thermomicrobiota</taxon>
        <taxon>Thermomicrobia</taxon>
        <taxon>Thermomicrobiales</taxon>
        <taxon>environmental samples</taxon>
    </lineage>
</organism>
<name>A0A6J4USB7_9BACT</name>
<dbReference type="Pfam" id="PF07100">
    <property type="entry name" value="ASRT"/>
    <property type="match status" value="1"/>
</dbReference>
<reference evidence="1" key="1">
    <citation type="submission" date="2020-02" db="EMBL/GenBank/DDBJ databases">
        <authorList>
            <person name="Meier V. D."/>
        </authorList>
    </citation>
    <scope>NUCLEOTIDE SEQUENCE</scope>
    <source>
        <strain evidence="1">AVDCRST_MAG49</strain>
    </source>
</reference>
<protein>
    <submittedName>
        <fullName evidence="1">Sensory rhodopsin transducer</fullName>
    </submittedName>
</protein>
<dbReference type="InterPro" id="IPR036698">
    <property type="entry name" value="TM1070-like_sf"/>
</dbReference>
<dbReference type="InterPro" id="IPR009794">
    <property type="entry name" value="ASRT"/>
</dbReference>
<dbReference type="AlphaFoldDB" id="A0A6J4USB7"/>
<dbReference type="PIRSF" id="PIRSF008711">
    <property type="entry name" value="UCP008711"/>
    <property type="match status" value="1"/>
</dbReference>